<evidence type="ECO:0000313" key="3">
    <source>
        <dbReference type="Proteomes" id="UP000703295"/>
    </source>
</evidence>
<evidence type="ECO:0000313" key="2">
    <source>
        <dbReference type="EMBL" id="MBM6759899.1"/>
    </source>
</evidence>
<evidence type="ECO:0000259" key="1">
    <source>
        <dbReference type="Pfam" id="PF14905"/>
    </source>
</evidence>
<proteinExistence type="predicted"/>
<keyword evidence="3" id="KW-1185">Reference proteome</keyword>
<dbReference type="EMBL" id="JACJJW010000093">
    <property type="protein sequence ID" value="MBM6759899.1"/>
    <property type="molecule type" value="Genomic_DNA"/>
</dbReference>
<name>A0ABS2F077_9BACE</name>
<protein>
    <submittedName>
        <fullName evidence="2">Outer membrane beta-barrel protein</fullName>
    </submittedName>
</protein>
<reference evidence="2 3" key="1">
    <citation type="journal article" date="2021" name="Sci. Rep.">
        <title>The distribution of antibiotic resistance genes in chicken gut microbiota commensals.</title>
        <authorList>
            <person name="Juricova H."/>
            <person name="Matiasovicova J."/>
            <person name="Kubasova T."/>
            <person name="Cejkova D."/>
            <person name="Rychlik I."/>
        </authorList>
    </citation>
    <scope>NUCLEOTIDE SEQUENCE [LARGE SCALE GENOMIC DNA]</scope>
    <source>
        <strain evidence="2 3">An801</strain>
    </source>
</reference>
<comment type="caution">
    <text evidence="2">The sequence shown here is derived from an EMBL/GenBank/DDBJ whole genome shotgun (WGS) entry which is preliminary data.</text>
</comment>
<gene>
    <name evidence="2" type="ORF">H6A31_14725</name>
</gene>
<accession>A0ABS2F077</accession>
<organism evidence="2 3">
    <name type="scientific">Bacteroides mediterraneensis</name>
    <dbReference type="NCBI Taxonomy" id="1841856"/>
    <lineage>
        <taxon>Bacteria</taxon>
        <taxon>Pseudomonadati</taxon>
        <taxon>Bacteroidota</taxon>
        <taxon>Bacteroidia</taxon>
        <taxon>Bacteroidales</taxon>
        <taxon>Bacteroidaceae</taxon>
        <taxon>Bacteroides</taxon>
    </lineage>
</organism>
<dbReference type="Proteomes" id="UP000703295">
    <property type="component" value="Unassembled WGS sequence"/>
</dbReference>
<feature type="domain" description="Outer membrane protein beta-barrel" evidence="1">
    <location>
        <begin position="7"/>
        <end position="105"/>
    </location>
</feature>
<dbReference type="Pfam" id="PF14905">
    <property type="entry name" value="OMP_b-brl_3"/>
    <property type="match status" value="1"/>
</dbReference>
<dbReference type="InterPro" id="IPR041700">
    <property type="entry name" value="OMP_b-brl_3"/>
</dbReference>
<sequence length="127" mass="14436">MGTELRMNNPLLFINFYNSISVGKGFTITGDMLYHSSGDMDVVTLKPSWQINLGVTKTIGNWFFQLSATDIFKTARNSMITYGTQMKLDKWNYSDSQAVQFTIRYAFNSTMSKYKGRGAGQSEKNRL</sequence>